<dbReference type="InterPro" id="IPR024922">
    <property type="entry name" value="Rubredoxin"/>
</dbReference>
<evidence type="ECO:0000256" key="1">
    <source>
        <dbReference type="ARBA" id="ARBA00005337"/>
    </source>
</evidence>
<evidence type="ECO:0000256" key="6">
    <source>
        <dbReference type="PIRNR" id="PIRNR000071"/>
    </source>
</evidence>
<keyword evidence="4 6" id="KW-0249">Electron transport</keyword>
<evidence type="ECO:0000313" key="9">
    <source>
        <dbReference type="EMBL" id="MBO8479809.1"/>
    </source>
</evidence>
<dbReference type="PROSITE" id="PS00202">
    <property type="entry name" value="RUBREDOXIN"/>
    <property type="match status" value="1"/>
</dbReference>
<dbReference type="PROSITE" id="PS50903">
    <property type="entry name" value="RUBREDOXIN_LIKE"/>
    <property type="match status" value="1"/>
</dbReference>
<dbReference type="AlphaFoldDB" id="A0A9D9NN23"/>
<dbReference type="Gene3D" id="2.20.28.10">
    <property type="match status" value="1"/>
</dbReference>
<dbReference type="NCBIfam" id="NF045768">
    <property type="entry name" value="RubredRD"/>
    <property type="match status" value="1"/>
</dbReference>
<dbReference type="Proteomes" id="UP000823769">
    <property type="component" value="Unassembled WGS sequence"/>
</dbReference>
<gene>
    <name evidence="9" type="ORF">IAB76_01660</name>
</gene>
<comment type="cofactor">
    <cofactor evidence="6 7">
        <name>Fe(3+)</name>
        <dbReference type="ChEBI" id="CHEBI:29034"/>
    </cofactor>
    <text evidence="6 7">Binds 1 Fe(3+) ion per subunit.</text>
</comment>
<feature type="binding site" evidence="7">
    <location>
        <position position="9"/>
    </location>
    <ligand>
        <name>Fe cation</name>
        <dbReference type="ChEBI" id="CHEBI:24875"/>
    </ligand>
</feature>
<dbReference type="PANTHER" id="PTHR47627">
    <property type="entry name" value="RUBREDOXIN"/>
    <property type="match status" value="1"/>
</dbReference>
<feature type="binding site" evidence="7">
    <location>
        <position position="39"/>
    </location>
    <ligand>
        <name>Fe cation</name>
        <dbReference type="ChEBI" id="CHEBI:24875"/>
    </ligand>
</feature>
<protein>
    <recommendedName>
        <fullName evidence="6">Rubredoxin</fullName>
    </recommendedName>
</protein>
<accession>A0A9D9NN23</accession>
<dbReference type="GO" id="GO:0005506">
    <property type="term" value="F:iron ion binding"/>
    <property type="evidence" value="ECO:0007669"/>
    <property type="project" value="InterPro"/>
</dbReference>
<dbReference type="PRINTS" id="PR00163">
    <property type="entry name" value="RUBREDOXIN"/>
</dbReference>
<evidence type="ECO:0000256" key="4">
    <source>
        <dbReference type="ARBA" id="ARBA00022982"/>
    </source>
</evidence>
<reference evidence="9" key="1">
    <citation type="submission" date="2020-10" db="EMBL/GenBank/DDBJ databases">
        <authorList>
            <person name="Gilroy R."/>
        </authorList>
    </citation>
    <scope>NUCLEOTIDE SEQUENCE</scope>
    <source>
        <strain evidence="9">B3-1481</strain>
    </source>
</reference>
<dbReference type="InterPro" id="IPR018527">
    <property type="entry name" value="Rubredoxin_Fe_BS"/>
</dbReference>
<dbReference type="PANTHER" id="PTHR47627:SF1">
    <property type="entry name" value="RUBREDOXIN-1-RELATED"/>
    <property type="match status" value="1"/>
</dbReference>
<dbReference type="InterPro" id="IPR050526">
    <property type="entry name" value="Rubredoxin_ET"/>
</dbReference>
<comment type="caution">
    <text evidence="9">The sequence shown here is derived from an EMBL/GenBank/DDBJ whole genome shotgun (WGS) entry which is preliminary data.</text>
</comment>
<keyword evidence="3 6" id="KW-0479">Metal-binding</keyword>
<keyword evidence="2 6" id="KW-0813">Transport</keyword>
<evidence type="ECO:0000256" key="7">
    <source>
        <dbReference type="PIRSR" id="PIRSR000071-1"/>
    </source>
</evidence>
<evidence type="ECO:0000313" key="10">
    <source>
        <dbReference type="Proteomes" id="UP000823769"/>
    </source>
</evidence>
<feature type="binding site" evidence="7">
    <location>
        <position position="6"/>
    </location>
    <ligand>
        <name>Fe cation</name>
        <dbReference type="ChEBI" id="CHEBI:24875"/>
    </ligand>
</feature>
<feature type="binding site" evidence="7">
    <location>
        <position position="42"/>
    </location>
    <ligand>
        <name>Fe cation</name>
        <dbReference type="ChEBI" id="CHEBI:24875"/>
    </ligand>
</feature>
<dbReference type="Pfam" id="PF00301">
    <property type="entry name" value="Rubredoxin"/>
    <property type="match status" value="1"/>
</dbReference>
<evidence type="ECO:0000256" key="5">
    <source>
        <dbReference type="ARBA" id="ARBA00023004"/>
    </source>
</evidence>
<dbReference type="InterPro" id="IPR024935">
    <property type="entry name" value="Rubredoxin_dom"/>
</dbReference>
<dbReference type="PIRSF" id="PIRSF000071">
    <property type="entry name" value="Rubredoxin"/>
    <property type="match status" value="1"/>
</dbReference>
<dbReference type="GO" id="GO:0009055">
    <property type="term" value="F:electron transfer activity"/>
    <property type="evidence" value="ECO:0007669"/>
    <property type="project" value="InterPro"/>
</dbReference>
<organism evidence="9 10">
    <name type="scientific">Candidatus Cryptobacteroides avistercoris</name>
    <dbReference type="NCBI Taxonomy" id="2840758"/>
    <lineage>
        <taxon>Bacteria</taxon>
        <taxon>Pseudomonadati</taxon>
        <taxon>Bacteroidota</taxon>
        <taxon>Bacteroidia</taxon>
        <taxon>Bacteroidales</taxon>
        <taxon>Candidatus Cryptobacteroides</taxon>
    </lineage>
</organism>
<feature type="domain" description="Rubredoxin-like" evidence="8">
    <location>
        <begin position="1"/>
        <end position="52"/>
    </location>
</feature>
<dbReference type="EMBL" id="JADILW010000026">
    <property type="protein sequence ID" value="MBO8479809.1"/>
    <property type="molecule type" value="Genomic_DNA"/>
</dbReference>
<dbReference type="FunFam" id="2.20.28.10:FF:000001">
    <property type="entry name" value="Rubredoxin"/>
    <property type="match status" value="1"/>
</dbReference>
<evidence type="ECO:0000259" key="8">
    <source>
        <dbReference type="PROSITE" id="PS50903"/>
    </source>
</evidence>
<evidence type="ECO:0000256" key="3">
    <source>
        <dbReference type="ARBA" id="ARBA00022723"/>
    </source>
</evidence>
<evidence type="ECO:0000256" key="2">
    <source>
        <dbReference type="ARBA" id="ARBA00022448"/>
    </source>
</evidence>
<sequence>MKKYVCDVCGYVYDPAAGDPDNGIAPGTAFEDLPADWVCPLCGVGKDQFSPEA</sequence>
<dbReference type="GO" id="GO:0043448">
    <property type="term" value="P:alkane catabolic process"/>
    <property type="evidence" value="ECO:0007669"/>
    <property type="project" value="TreeGrafter"/>
</dbReference>
<keyword evidence="5 6" id="KW-0408">Iron</keyword>
<dbReference type="SUPFAM" id="SSF57802">
    <property type="entry name" value="Rubredoxin-like"/>
    <property type="match status" value="1"/>
</dbReference>
<dbReference type="CDD" id="cd00730">
    <property type="entry name" value="rubredoxin"/>
    <property type="match status" value="1"/>
</dbReference>
<dbReference type="InterPro" id="IPR024934">
    <property type="entry name" value="Rubredoxin-like_dom"/>
</dbReference>
<name>A0A9D9NN23_9BACT</name>
<reference evidence="9" key="2">
    <citation type="journal article" date="2021" name="PeerJ">
        <title>Extensive microbial diversity within the chicken gut microbiome revealed by metagenomics and culture.</title>
        <authorList>
            <person name="Gilroy R."/>
            <person name="Ravi A."/>
            <person name="Getino M."/>
            <person name="Pursley I."/>
            <person name="Horton D.L."/>
            <person name="Alikhan N.F."/>
            <person name="Baker D."/>
            <person name="Gharbi K."/>
            <person name="Hall N."/>
            <person name="Watson M."/>
            <person name="Adriaenssens E.M."/>
            <person name="Foster-Nyarko E."/>
            <person name="Jarju S."/>
            <person name="Secka A."/>
            <person name="Antonio M."/>
            <person name="Oren A."/>
            <person name="Chaudhuri R.R."/>
            <person name="La Ragione R."/>
            <person name="Hildebrand F."/>
            <person name="Pallen M.J."/>
        </authorList>
    </citation>
    <scope>NUCLEOTIDE SEQUENCE</scope>
    <source>
        <strain evidence="9">B3-1481</strain>
    </source>
</reference>
<proteinExistence type="inferred from homology"/>
<comment type="similarity">
    <text evidence="1 6">Belongs to the rubredoxin family.</text>
</comment>